<dbReference type="InterPro" id="IPR019775">
    <property type="entry name" value="WD40_repeat_CS"/>
</dbReference>
<dbReference type="PROSITE" id="PS51257">
    <property type="entry name" value="PROKAR_LIPOPROTEIN"/>
    <property type="match status" value="1"/>
</dbReference>
<feature type="repeat" description="WD" evidence="5">
    <location>
        <begin position="294"/>
        <end position="332"/>
    </location>
</feature>
<dbReference type="Pfam" id="PF00400">
    <property type="entry name" value="WD40"/>
    <property type="match status" value="7"/>
</dbReference>
<dbReference type="PANTHER" id="PTHR19920">
    <property type="entry name" value="WD40 PROTEIN CIAO1"/>
    <property type="match status" value="1"/>
</dbReference>
<keyword evidence="2" id="KW-0677">Repeat</keyword>
<feature type="repeat" description="WD" evidence="5">
    <location>
        <begin position="144"/>
        <end position="176"/>
    </location>
</feature>
<dbReference type="HAMAP" id="MF_03037">
    <property type="entry name" value="ciao1"/>
    <property type="match status" value="1"/>
</dbReference>
<gene>
    <name evidence="6" type="ORF">DGYR_LOCUS12482</name>
</gene>
<dbReference type="InterPro" id="IPR036322">
    <property type="entry name" value="WD40_repeat_dom_sf"/>
</dbReference>
<comment type="function">
    <text evidence="3">Key component of the cytosolic iron-sulfur protein assembly (CIA) complex, a multiprotein complex that mediates the incorporation of iron-sulfur cluster into extramitochondrial Fe/S proteins. As a CIA complex component, interacts specifically with CIAO2A or CIAO2B and MMS19 to assist different branches of iron-sulfur protein assembly, depending of its interactors. The complex CIAO1:CIAO2B:MMS19 binds to and facilitates the assembly of most cytosolic-nuclear Fe/S proteins. CIAO1:CIAO2A specifically matures ACO1 and stabilizes IREB2. Seems to specifically modulate the transactivation activity of WT1. As part of the mitotic spindle-associated MMXD complex it may play a role in chromosome segregation.</text>
</comment>
<dbReference type="PROSITE" id="PS50082">
    <property type="entry name" value="WD_REPEATS_2"/>
    <property type="match status" value="6"/>
</dbReference>
<keyword evidence="1 5" id="KW-0853">WD repeat</keyword>
<evidence type="ECO:0000256" key="1">
    <source>
        <dbReference type="ARBA" id="ARBA00022574"/>
    </source>
</evidence>
<feature type="repeat" description="WD" evidence="5">
    <location>
        <begin position="56"/>
        <end position="87"/>
    </location>
</feature>
<dbReference type="EMBL" id="CAJFCJ010000024">
    <property type="protein sequence ID" value="CAD5125031.1"/>
    <property type="molecule type" value="Genomic_DNA"/>
</dbReference>
<accession>A0A7I8WA59</accession>
<dbReference type="PROSITE" id="PS00678">
    <property type="entry name" value="WD_REPEATS_1"/>
    <property type="match status" value="1"/>
</dbReference>
<keyword evidence="7" id="KW-1185">Reference proteome</keyword>
<organism evidence="6 7">
    <name type="scientific">Dimorphilus gyrociliatus</name>
    <dbReference type="NCBI Taxonomy" id="2664684"/>
    <lineage>
        <taxon>Eukaryota</taxon>
        <taxon>Metazoa</taxon>
        <taxon>Spiralia</taxon>
        <taxon>Lophotrochozoa</taxon>
        <taxon>Annelida</taxon>
        <taxon>Polychaeta</taxon>
        <taxon>Polychaeta incertae sedis</taxon>
        <taxon>Dinophilidae</taxon>
        <taxon>Dimorphilus</taxon>
    </lineage>
</organism>
<dbReference type="PANTHER" id="PTHR19920:SF0">
    <property type="entry name" value="CYTOSOLIC IRON-SULFUR PROTEIN ASSEMBLY PROTEIN CIAO1-RELATED"/>
    <property type="match status" value="1"/>
</dbReference>
<evidence type="ECO:0000256" key="2">
    <source>
        <dbReference type="ARBA" id="ARBA00022737"/>
    </source>
</evidence>
<dbReference type="SUPFAM" id="SSF50978">
    <property type="entry name" value="WD40 repeat-like"/>
    <property type="match status" value="1"/>
</dbReference>
<evidence type="ECO:0000313" key="7">
    <source>
        <dbReference type="Proteomes" id="UP000549394"/>
    </source>
</evidence>
<evidence type="ECO:0000256" key="3">
    <source>
        <dbReference type="ARBA" id="ARBA00060126"/>
    </source>
</evidence>
<reference evidence="6 7" key="1">
    <citation type="submission" date="2020-08" db="EMBL/GenBank/DDBJ databases">
        <authorList>
            <person name="Hejnol A."/>
        </authorList>
    </citation>
    <scope>NUCLEOTIDE SEQUENCE [LARGE SCALE GENOMIC DNA]</scope>
</reference>
<dbReference type="InterPro" id="IPR001680">
    <property type="entry name" value="WD40_rpt"/>
</dbReference>
<dbReference type="GO" id="GO:0097361">
    <property type="term" value="C:cytosolic [4Fe-4S] assembly targeting complex"/>
    <property type="evidence" value="ECO:0007669"/>
    <property type="project" value="InterPro"/>
</dbReference>
<feature type="repeat" description="WD" evidence="5">
    <location>
        <begin position="10"/>
        <end position="42"/>
    </location>
</feature>
<comment type="similarity">
    <text evidence="4">Belongs to the WD repeat CIA1 family.</text>
</comment>
<dbReference type="InterPro" id="IPR015943">
    <property type="entry name" value="WD40/YVTN_repeat-like_dom_sf"/>
</dbReference>
<dbReference type="OrthoDB" id="284782at2759"/>
<name>A0A7I8WA59_9ANNE</name>
<dbReference type="InterPro" id="IPR028608">
    <property type="entry name" value="CIAO1/Cia1"/>
</dbReference>
<dbReference type="AlphaFoldDB" id="A0A7I8WA59"/>
<evidence type="ECO:0000256" key="5">
    <source>
        <dbReference type="PROSITE-ProRule" id="PRU00221"/>
    </source>
</evidence>
<dbReference type="SMART" id="SM00320">
    <property type="entry name" value="WD40"/>
    <property type="match status" value="7"/>
</dbReference>
<dbReference type="Gene3D" id="2.130.10.10">
    <property type="entry name" value="YVTN repeat-like/Quinoprotein amine dehydrogenase"/>
    <property type="match status" value="1"/>
</dbReference>
<dbReference type="CDD" id="cd00200">
    <property type="entry name" value="WD40"/>
    <property type="match status" value="1"/>
</dbReference>
<sequence length="332" mass="37679">MPRLQCLQTFESLNDKIWFTCWNPSGTILASCGSDKKIKLWQRGDDDKYVCINVLEGSHTRTIRSISWSKDGKFLASASFDATVCIWVKRENWECIATLEGHENEVKSVSWSSSGNFLATCSRDKSVWVWEIDEDEAFECSSVMNSHSQDVKCVKFHPNDDIFASASYDDTIKLYKPSGDEWISFCTMEGHSSTVWCVDWSEDGNTLVSCGDDRTVKLWKEFKPSIGSNNAIWKCVCTLSGYHDRPVYSVDWCHKTDLILTACGDNAIRVFRKCQTDGVENEGGLSLEMVAKEYDAHKEDVNCAAWNPIEENILASCSDDGMLKFWKFIDDQ</sequence>
<feature type="repeat" description="WD" evidence="5">
    <location>
        <begin position="99"/>
        <end position="140"/>
    </location>
</feature>
<dbReference type="FunFam" id="2.130.10.10:FF:000136">
    <property type="entry name" value="Probable cytosolic iron-sulfur protein assembly protein CIAO1"/>
    <property type="match status" value="1"/>
</dbReference>
<comment type="function">
    <text evidence="4">Essential component of the cytosolic iron-sulfur (Fe/S) protein assembly machinery. Required for the maturation of extramitochondrial Fe/S proteins.</text>
</comment>
<dbReference type="Proteomes" id="UP000549394">
    <property type="component" value="Unassembled WGS sequence"/>
</dbReference>
<comment type="caution">
    <text evidence="6">The sequence shown here is derived from an EMBL/GenBank/DDBJ whole genome shotgun (WGS) entry which is preliminary data.</text>
</comment>
<proteinExistence type="inferred from homology"/>
<feature type="repeat" description="WD" evidence="5">
    <location>
        <begin position="188"/>
        <end position="220"/>
    </location>
</feature>
<protein>
    <recommendedName>
        <fullName evidence="4">Probable cytosolic iron-sulfur protein assembly protein CIAO1 homolog</fullName>
    </recommendedName>
</protein>
<evidence type="ECO:0000256" key="4">
    <source>
        <dbReference type="HAMAP-Rule" id="MF_03037"/>
    </source>
</evidence>
<dbReference type="GO" id="GO:0016226">
    <property type="term" value="P:iron-sulfur cluster assembly"/>
    <property type="evidence" value="ECO:0007669"/>
    <property type="project" value="UniProtKB-UniRule"/>
</dbReference>
<dbReference type="PROSITE" id="PS50294">
    <property type="entry name" value="WD_REPEATS_REGION"/>
    <property type="match status" value="5"/>
</dbReference>
<evidence type="ECO:0000313" key="6">
    <source>
        <dbReference type="EMBL" id="CAD5125031.1"/>
    </source>
</evidence>